<dbReference type="EMBL" id="CP001848">
    <property type="protein sequence ID" value="ADB18363.1"/>
    <property type="molecule type" value="Genomic_DNA"/>
</dbReference>
<dbReference type="Pfam" id="PF00535">
    <property type="entry name" value="Glycos_transf_2"/>
    <property type="match status" value="1"/>
</dbReference>
<accession>D2QZZ8</accession>
<dbReference type="KEGG" id="psl:Psta_3706"/>
<dbReference type="SUPFAM" id="SSF53448">
    <property type="entry name" value="Nucleotide-diphospho-sugar transferases"/>
    <property type="match status" value="1"/>
</dbReference>
<reference evidence="2 3" key="1">
    <citation type="journal article" date="2009" name="Stand. Genomic Sci.">
        <title>Complete genome sequence of Pirellula staleyi type strain (ATCC 27377).</title>
        <authorList>
            <person name="Clum A."/>
            <person name="Tindall B.J."/>
            <person name="Sikorski J."/>
            <person name="Ivanova N."/>
            <person name="Mavrommatis K."/>
            <person name="Lucas S."/>
            <person name="Glavina del Rio T."/>
            <person name="Nolan M."/>
            <person name="Chen F."/>
            <person name="Tice H."/>
            <person name="Pitluck S."/>
            <person name="Cheng J.F."/>
            <person name="Chertkov O."/>
            <person name="Brettin T."/>
            <person name="Han C."/>
            <person name="Detter J.C."/>
            <person name="Kuske C."/>
            <person name="Bruce D."/>
            <person name="Goodwin L."/>
            <person name="Ovchinikova G."/>
            <person name="Pati A."/>
            <person name="Mikhailova N."/>
            <person name="Chen A."/>
            <person name="Palaniappan K."/>
            <person name="Land M."/>
            <person name="Hauser L."/>
            <person name="Chang Y.J."/>
            <person name="Jeffries C.D."/>
            <person name="Chain P."/>
            <person name="Rohde M."/>
            <person name="Goker M."/>
            <person name="Bristow J."/>
            <person name="Eisen J.A."/>
            <person name="Markowitz V."/>
            <person name="Hugenholtz P."/>
            <person name="Kyrpides N.C."/>
            <person name="Klenk H.P."/>
            <person name="Lapidus A."/>
        </authorList>
    </citation>
    <scope>NUCLEOTIDE SEQUENCE [LARGE SCALE GENOMIC DNA]</scope>
    <source>
        <strain evidence="3">ATCC 27377 / DSM 6068 / ICPB 4128</strain>
    </source>
</reference>
<evidence type="ECO:0000313" key="2">
    <source>
        <dbReference type="EMBL" id="ADB18363.1"/>
    </source>
</evidence>
<evidence type="ECO:0000259" key="1">
    <source>
        <dbReference type="Pfam" id="PF00535"/>
    </source>
</evidence>
<dbReference type="InterPro" id="IPR029044">
    <property type="entry name" value="Nucleotide-diphossugar_trans"/>
</dbReference>
<proteinExistence type="predicted"/>
<dbReference type="HOGENOM" id="CLU_499530_0_0_0"/>
<dbReference type="Gene3D" id="3.90.550.10">
    <property type="entry name" value="Spore Coat Polysaccharide Biosynthesis Protein SpsA, Chain A"/>
    <property type="match status" value="1"/>
</dbReference>
<protein>
    <recommendedName>
        <fullName evidence="1">Glycosyltransferase 2-like domain-containing protein</fullName>
    </recommendedName>
</protein>
<organism evidence="2 3">
    <name type="scientific">Pirellula staleyi (strain ATCC 27377 / DSM 6068 / ICPB 4128)</name>
    <name type="common">Pirella staleyi</name>
    <dbReference type="NCBI Taxonomy" id="530564"/>
    <lineage>
        <taxon>Bacteria</taxon>
        <taxon>Pseudomonadati</taxon>
        <taxon>Planctomycetota</taxon>
        <taxon>Planctomycetia</taxon>
        <taxon>Pirellulales</taxon>
        <taxon>Pirellulaceae</taxon>
        <taxon>Pirellula</taxon>
    </lineage>
</organism>
<gene>
    <name evidence="2" type="ordered locus">Psta_3706</name>
</gene>
<feature type="domain" description="Glycosyltransferase 2-like" evidence="1">
    <location>
        <begin position="8"/>
        <end position="105"/>
    </location>
</feature>
<dbReference type="InterPro" id="IPR001173">
    <property type="entry name" value="Glyco_trans_2-like"/>
</dbReference>
<dbReference type="STRING" id="530564.Psta_3706"/>
<dbReference type="OrthoDB" id="215285at2"/>
<dbReference type="eggNOG" id="COG0438">
    <property type="taxonomic scope" value="Bacteria"/>
</dbReference>
<dbReference type="eggNOG" id="COG0463">
    <property type="taxonomic scope" value="Bacteria"/>
</dbReference>
<dbReference type="AlphaFoldDB" id="D2QZZ8"/>
<evidence type="ECO:0000313" key="3">
    <source>
        <dbReference type="Proteomes" id="UP000001887"/>
    </source>
</evidence>
<keyword evidence="3" id="KW-1185">Reference proteome</keyword>
<sequence>MKLTAFCCTYLRPRLLGHLIECFLRQDYHKDLRELVILDDAGQYDNQSGEGWRIISIPRRFNTLGEKRNACIALASSDSQGFLVADDDDIYLPHWFQTHAEALRRAEWSRPSLILAESAQGLKEHSSGGLYHAGWAFRKETFYRANGYPFMNNGEDQELAERFVSVKASQFDPCQIAPPFFVCRTETDSYHLSMMAENGYDQLATDKPMEKCQINIGWPRNYSALQVVRRSGVVQSSTEKLQNLPVELIGPVRSPGGNGPSNGMFALQSALRRRIAEEIDWLSIQSLPVSEGALPWFWNWEDRRAAVAWDARGLPFVQGPNVLFISSQSPRIDDEECKLLDSPNCRAMFCHSDWYSELISQHRGPANLSPIVRWTYPISPWPGEPLPDKYDLLIYSKNGHRPFLVEQLAKFFPRHKVIHYGSYRREELFESAQQSRACAYLADDEHGGLALQEILLAGCPAVGVRTGAPLISQGVTGLFVEYLPHGLQSDGSNTNRIRIASLLAAIEYVQQLDRFAVRSIAKERFSEEACVNKLLQALDTARRFI</sequence>
<name>D2QZZ8_PIRSD</name>
<dbReference type="Gene3D" id="3.40.50.2000">
    <property type="entry name" value="Glycogen Phosphorylase B"/>
    <property type="match status" value="1"/>
</dbReference>
<dbReference type="SUPFAM" id="SSF53756">
    <property type="entry name" value="UDP-Glycosyltransferase/glycogen phosphorylase"/>
    <property type="match status" value="1"/>
</dbReference>
<dbReference type="Proteomes" id="UP000001887">
    <property type="component" value="Chromosome"/>
</dbReference>
<dbReference type="CDD" id="cd00761">
    <property type="entry name" value="Glyco_tranf_GTA_type"/>
    <property type="match status" value="1"/>
</dbReference>